<dbReference type="SUPFAM" id="SSF56935">
    <property type="entry name" value="Porins"/>
    <property type="match status" value="1"/>
</dbReference>
<evidence type="ECO:0000259" key="12">
    <source>
        <dbReference type="Pfam" id="PF07715"/>
    </source>
</evidence>
<dbReference type="STRING" id="512763.DC20_02035"/>
<evidence type="ECO:0000256" key="10">
    <source>
        <dbReference type="SAM" id="SignalP"/>
    </source>
</evidence>
<feature type="domain" description="TonB-dependent receptor-like beta-barrel" evidence="11">
    <location>
        <begin position="408"/>
        <end position="988"/>
    </location>
</feature>
<evidence type="ECO:0000313" key="14">
    <source>
        <dbReference type="Proteomes" id="UP000061382"/>
    </source>
</evidence>
<dbReference type="SUPFAM" id="SSF49464">
    <property type="entry name" value="Carboxypeptidase regulatory domain-like"/>
    <property type="match status" value="1"/>
</dbReference>
<dbReference type="NCBIfam" id="TIGR04056">
    <property type="entry name" value="OMP_RagA_SusC"/>
    <property type="match status" value="1"/>
</dbReference>
<dbReference type="InterPro" id="IPR023997">
    <property type="entry name" value="TonB-dep_OMP_SusC/RagA_CS"/>
</dbReference>
<gene>
    <name evidence="13" type="ORF">DC20_02035</name>
</gene>
<dbReference type="Pfam" id="PF00593">
    <property type="entry name" value="TonB_dep_Rec_b-barrel"/>
    <property type="match status" value="1"/>
</dbReference>
<feature type="domain" description="TonB-dependent receptor plug" evidence="12">
    <location>
        <begin position="115"/>
        <end position="236"/>
    </location>
</feature>
<dbReference type="GO" id="GO:0009279">
    <property type="term" value="C:cell outer membrane"/>
    <property type="evidence" value="ECO:0007669"/>
    <property type="project" value="UniProtKB-SubCell"/>
</dbReference>
<dbReference type="FunFam" id="2.170.130.10:FF:000008">
    <property type="entry name" value="SusC/RagA family TonB-linked outer membrane protein"/>
    <property type="match status" value="1"/>
</dbReference>
<evidence type="ECO:0008006" key="15">
    <source>
        <dbReference type="Google" id="ProtNLM"/>
    </source>
</evidence>
<dbReference type="OrthoDB" id="9768177at2"/>
<reference evidence="13 14" key="1">
    <citation type="submission" date="2015-08" db="EMBL/GenBank/DDBJ databases">
        <title>Complete genome sequence of Rufibacter tibetensis strain 1351t, a radiation-resistant bacterium from tibet plateau.</title>
        <authorList>
            <person name="Dai J."/>
        </authorList>
    </citation>
    <scope>NUCLEOTIDE SEQUENCE [LARGE SCALE GENOMIC DNA]</scope>
    <source>
        <strain evidence="13 14">1351</strain>
    </source>
</reference>
<dbReference type="InterPro" id="IPR037066">
    <property type="entry name" value="Plug_dom_sf"/>
</dbReference>
<dbReference type="AlphaFoldDB" id="A0A0P0C0H3"/>
<organism evidence="13 14">
    <name type="scientific">Rufibacter tibetensis</name>
    <dbReference type="NCBI Taxonomy" id="512763"/>
    <lineage>
        <taxon>Bacteria</taxon>
        <taxon>Pseudomonadati</taxon>
        <taxon>Bacteroidota</taxon>
        <taxon>Cytophagia</taxon>
        <taxon>Cytophagales</taxon>
        <taxon>Hymenobacteraceae</taxon>
        <taxon>Rufibacter</taxon>
    </lineage>
</organism>
<dbReference type="Pfam" id="PF07715">
    <property type="entry name" value="Plug"/>
    <property type="match status" value="1"/>
</dbReference>
<dbReference type="InterPro" id="IPR000531">
    <property type="entry name" value="Beta-barrel_TonB"/>
</dbReference>
<dbReference type="InterPro" id="IPR039426">
    <property type="entry name" value="TonB-dep_rcpt-like"/>
</dbReference>
<evidence type="ECO:0000256" key="5">
    <source>
        <dbReference type="ARBA" id="ARBA00023077"/>
    </source>
</evidence>
<accession>A0A0P0C0H3</accession>
<keyword evidence="7 8" id="KW-0998">Cell outer membrane</keyword>
<keyword evidence="6 8" id="KW-0472">Membrane</keyword>
<dbReference type="Gene3D" id="2.170.130.10">
    <property type="entry name" value="TonB-dependent receptor, plug domain"/>
    <property type="match status" value="1"/>
</dbReference>
<dbReference type="InterPro" id="IPR012910">
    <property type="entry name" value="Plug_dom"/>
</dbReference>
<evidence type="ECO:0000256" key="1">
    <source>
        <dbReference type="ARBA" id="ARBA00004571"/>
    </source>
</evidence>
<evidence type="ECO:0000259" key="11">
    <source>
        <dbReference type="Pfam" id="PF00593"/>
    </source>
</evidence>
<dbReference type="Gene3D" id="2.40.170.20">
    <property type="entry name" value="TonB-dependent receptor, beta-barrel domain"/>
    <property type="match status" value="1"/>
</dbReference>
<dbReference type="InterPro" id="IPR008969">
    <property type="entry name" value="CarboxyPept-like_regulatory"/>
</dbReference>
<comment type="subcellular location">
    <subcellularLocation>
        <location evidence="1 8">Cell outer membrane</location>
        <topology evidence="1 8">Multi-pass membrane protein</topology>
    </subcellularLocation>
</comment>
<dbReference type="Gene3D" id="2.60.40.1120">
    <property type="entry name" value="Carboxypeptidase-like, regulatory domain"/>
    <property type="match status" value="1"/>
</dbReference>
<evidence type="ECO:0000256" key="2">
    <source>
        <dbReference type="ARBA" id="ARBA00022448"/>
    </source>
</evidence>
<evidence type="ECO:0000256" key="3">
    <source>
        <dbReference type="ARBA" id="ARBA00022452"/>
    </source>
</evidence>
<dbReference type="KEGG" id="rti:DC20_02035"/>
<protein>
    <recommendedName>
        <fullName evidence="15">SusC/RagA family TonB-linked outer membrane protein</fullName>
    </recommendedName>
</protein>
<dbReference type="InterPro" id="IPR023996">
    <property type="entry name" value="TonB-dep_OMP_SusC/RagA"/>
</dbReference>
<keyword evidence="14" id="KW-1185">Reference proteome</keyword>
<keyword evidence="5 9" id="KW-0798">TonB box</keyword>
<sequence>MKRLFLLFLILLTAFNFSAMAQNRTISGRVVSAEDGSALPGVSVVVKGTTTGASTDVDGRYSISVSGSPTLVFTFIGFTPREIAVGNNSTVDVRLNTDAKAIEEVVVVGYGTQERRELTGATAKVTGAAIENVPVAGIDQAMQGRAAGVQISQNSGTPGGGVTVRVRGSSSISASNQPLYVIDGVPMTTGDFSQLDFGGQSVNALSDLSPSDIESIDILKDASAAAIYGSRAANGVILVTTKRGKANKTTINFNAYTGVQNMWKKPGYLNAQQYLDVMKDAFVNDGFIAEDEPWGPTEFADFYYGGVDFEPTDTDWLDQVMVKDARIKNYELSASGGDLKTRYYVSGNYFDQKGVIIGSGYERYSGRLNLDHTYNEKLSFSAGVQLSLSQNQRIVSDNTVIGPFANSLAASPLWPVFYPEDGGYTYPNYFYTNPVAEGRENDNESNNLRAIGNISARYAILPKLNLNLKAGADVLNLAERSYTGDNFPGSVAIATQGSATKTTTLVTKRLLEATLDYRWDFATNSNVTFLAGSSTEQNTIDQTFVTGEGFPSERFRYISSASRVNAGSNSITPYALLSYFGRANMNFLDRYLVGVNFRADGSTRFGENNRFGYFPSVSVGWRVLEESFIPEISALSELKLRASYGVTGNQEIGNFSYLTLFGPGSYADNPGTAFTQIGNPDLKWEETTQLNIGADLGLFNNRVTLAADYYIKKTDDLLYSRPIPTQNGLGSYTSNIGSVENKGLELALSTVNLTSENKGLTWTTDFNLSFNRNKVTELYQGQDIFYGFGGNSLVLREGEPIGTFYGFKTNGIFSTTQEVEDAGRYVDANDDGNMDTQAGDVNFVDTNGDGVISDDDLTILGNAQPDFIGGFTNTFTFKGFDLTAFLQFSVGNKIANPAMQYMQHLGAYDDNMRDIVLDRWRQEGDVTNTPRATYLDENRNNRSNQDRFIYDGSYARLKNLMLGYTLPSALSQKAKLRSVRVFGQAQNLITWTDYPGFDPEVNFAGTSNTTLGVDFYTFPQARTFTFGVNIGL</sequence>
<evidence type="ECO:0000256" key="9">
    <source>
        <dbReference type="RuleBase" id="RU003357"/>
    </source>
</evidence>
<dbReference type="PROSITE" id="PS52016">
    <property type="entry name" value="TONB_DEPENDENT_REC_3"/>
    <property type="match status" value="1"/>
</dbReference>
<dbReference type="Pfam" id="PF13715">
    <property type="entry name" value="CarbopepD_reg_2"/>
    <property type="match status" value="1"/>
</dbReference>
<evidence type="ECO:0000256" key="4">
    <source>
        <dbReference type="ARBA" id="ARBA00022692"/>
    </source>
</evidence>
<feature type="signal peptide" evidence="10">
    <location>
        <begin position="1"/>
        <end position="21"/>
    </location>
</feature>
<dbReference type="NCBIfam" id="TIGR04057">
    <property type="entry name" value="SusC_RagA_signa"/>
    <property type="match status" value="1"/>
</dbReference>
<name>A0A0P0C0H3_9BACT</name>
<dbReference type="EMBL" id="CP012643">
    <property type="protein sequence ID" value="ALI97975.1"/>
    <property type="molecule type" value="Genomic_DNA"/>
</dbReference>
<dbReference type="Proteomes" id="UP000061382">
    <property type="component" value="Chromosome"/>
</dbReference>
<keyword evidence="2 8" id="KW-0813">Transport</keyword>
<keyword evidence="10" id="KW-0732">Signal</keyword>
<feature type="chain" id="PRO_5006042353" description="SusC/RagA family TonB-linked outer membrane protein" evidence="10">
    <location>
        <begin position="22"/>
        <end position="1032"/>
    </location>
</feature>
<evidence type="ECO:0000256" key="8">
    <source>
        <dbReference type="PROSITE-ProRule" id="PRU01360"/>
    </source>
</evidence>
<dbReference type="PATRIC" id="fig|512763.3.peg.457"/>
<evidence type="ECO:0000256" key="7">
    <source>
        <dbReference type="ARBA" id="ARBA00023237"/>
    </source>
</evidence>
<dbReference type="InterPro" id="IPR018247">
    <property type="entry name" value="EF_Hand_1_Ca_BS"/>
</dbReference>
<evidence type="ECO:0000313" key="13">
    <source>
        <dbReference type="EMBL" id="ALI97975.1"/>
    </source>
</evidence>
<keyword evidence="4 8" id="KW-0812">Transmembrane</keyword>
<proteinExistence type="inferred from homology"/>
<dbReference type="PROSITE" id="PS00018">
    <property type="entry name" value="EF_HAND_1"/>
    <property type="match status" value="1"/>
</dbReference>
<keyword evidence="3 8" id="KW-1134">Transmembrane beta strand</keyword>
<comment type="similarity">
    <text evidence="8 9">Belongs to the TonB-dependent receptor family.</text>
</comment>
<dbReference type="InterPro" id="IPR036942">
    <property type="entry name" value="Beta-barrel_TonB_sf"/>
</dbReference>
<evidence type="ECO:0000256" key="6">
    <source>
        <dbReference type="ARBA" id="ARBA00023136"/>
    </source>
</evidence>